<accession>A0A316TD57</accession>
<keyword evidence="1" id="KW-1133">Transmembrane helix</keyword>
<comment type="caution">
    <text evidence="2">The sequence shown here is derived from an EMBL/GenBank/DDBJ whole genome shotgun (WGS) entry which is preliminary data.</text>
</comment>
<protein>
    <submittedName>
        <fullName evidence="2">Uncharacterized protein</fullName>
    </submittedName>
</protein>
<gene>
    <name evidence="2" type="ORF">DJ010_16925</name>
</gene>
<dbReference type="Proteomes" id="UP000245507">
    <property type="component" value="Unassembled WGS sequence"/>
</dbReference>
<feature type="transmembrane region" description="Helical" evidence="1">
    <location>
        <begin position="28"/>
        <end position="49"/>
    </location>
</feature>
<evidence type="ECO:0000313" key="2">
    <source>
        <dbReference type="EMBL" id="PWN01718.1"/>
    </source>
</evidence>
<evidence type="ECO:0000256" key="1">
    <source>
        <dbReference type="SAM" id="Phobius"/>
    </source>
</evidence>
<organism evidence="2 3">
    <name type="scientific">Nocardioides silvaticus</name>
    <dbReference type="NCBI Taxonomy" id="2201891"/>
    <lineage>
        <taxon>Bacteria</taxon>
        <taxon>Bacillati</taxon>
        <taxon>Actinomycetota</taxon>
        <taxon>Actinomycetes</taxon>
        <taxon>Propionibacteriales</taxon>
        <taxon>Nocardioidaceae</taxon>
        <taxon>Nocardioides</taxon>
    </lineage>
</organism>
<keyword evidence="1" id="KW-0812">Transmembrane</keyword>
<keyword evidence="1" id="KW-0472">Membrane</keyword>
<dbReference type="RefSeq" id="WP_109695921.1">
    <property type="nucleotide sequence ID" value="NZ_QGDD01000008.1"/>
</dbReference>
<proteinExistence type="predicted"/>
<keyword evidence="3" id="KW-1185">Reference proteome</keyword>
<dbReference type="OrthoDB" id="3828130at2"/>
<reference evidence="2 3" key="1">
    <citation type="submission" date="2018-05" db="EMBL/GenBank/DDBJ databases">
        <title>Nocardioides silvaticus genome.</title>
        <authorList>
            <person name="Li C."/>
            <person name="Wang G."/>
        </authorList>
    </citation>
    <scope>NUCLEOTIDE SEQUENCE [LARGE SCALE GENOMIC DNA]</scope>
    <source>
        <strain evidence="2 3">CCTCC AB 2018079</strain>
    </source>
</reference>
<dbReference type="AlphaFoldDB" id="A0A316TD57"/>
<feature type="transmembrane region" description="Helical" evidence="1">
    <location>
        <begin position="93"/>
        <end position="110"/>
    </location>
</feature>
<name>A0A316TD57_9ACTN</name>
<evidence type="ECO:0000313" key="3">
    <source>
        <dbReference type="Proteomes" id="UP000245507"/>
    </source>
</evidence>
<dbReference type="EMBL" id="QGDD01000008">
    <property type="protein sequence ID" value="PWN01718.1"/>
    <property type="molecule type" value="Genomic_DNA"/>
</dbReference>
<sequence>MADKPTREDSSRSSALTVARVRGTVARVVWVVCLTLALILAIAAFSFALDANEENGLVQLVRDLADAFDLRAFDLEKPVKEFDDPNSEVKTALFNYGIAAVVYMIVGRFLERLIRP</sequence>